<evidence type="ECO:0000256" key="4">
    <source>
        <dbReference type="SAM" id="Coils"/>
    </source>
</evidence>
<dbReference type="EMBL" id="JAETXX010000003">
    <property type="protein sequence ID" value="MCF8714617.1"/>
    <property type="molecule type" value="Genomic_DNA"/>
</dbReference>
<keyword evidence="3" id="KW-0998">Cell outer membrane</keyword>
<comment type="caution">
    <text evidence="6">The sequence shown here is derived from an EMBL/GenBank/DDBJ whole genome shotgun (WGS) entry which is preliminary data.</text>
</comment>
<feature type="coiled-coil region" evidence="4">
    <location>
        <begin position="242"/>
        <end position="269"/>
    </location>
</feature>
<evidence type="ECO:0000256" key="2">
    <source>
        <dbReference type="ARBA" id="ARBA00023136"/>
    </source>
</evidence>
<dbReference type="InterPro" id="IPR017689">
    <property type="entry name" value="BamD"/>
</dbReference>
<dbReference type="InterPro" id="IPR011990">
    <property type="entry name" value="TPR-like_helical_dom_sf"/>
</dbReference>
<organism evidence="6 7">
    <name type="scientific">Joostella atrarenae</name>
    <dbReference type="NCBI Taxonomy" id="679257"/>
    <lineage>
        <taxon>Bacteria</taxon>
        <taxon>Pseudomonadati</taxon>
        <taxon>Bacteroidota</taxon>
        <taxon>Flavobacteriia</taxon>
        <taxon>Flavobacteriales</taxon>
        <taxon>Flavobacteriaceae</taxon>
        <taxon>Joostella</taxon>
    </lineage>
</organism>
<dbReference type="RefSeq" id="WP_236958580.1">
    <property type="nucleotide sequence ID" value="NZ_JAETXX010000003.1"/>
</dbReference>
<accession>A0ABS9J2G6</accession>
<feature type="domain" description="Outer membrane lipoprotein BamD-like" evidence="5">
    <location>
        <begin position="29"/>
        <end position="221"/>
    </location>
</feature>
<evidence type="ECO:0000259" key="5">
    <source>
        <dbReference type="Pfam" id="PF13525"/>
    </source>
</evidence>
<gene>
    <name evidence="6" type="primary">bamD</name>
    <name evidence="6" type="ORF">JM658_07200</name>
</gene>
<dbReference type="NCBIfam" id="TIGR03302">
    <property type="entry name" value="OM_YfiO"/>
    <property type="match status" value="1"/>
</dbReference>
<protein>
    <submittedName>
        <fullName evidence="6">Outer membrane protein assembly factor BamD</fullName>
    </submittedName>
</protein>
<keyword evidence="2" id="KW-0472">Membrane</keyword>
<dbReference type="Gene3D" id="1.25.40.10">
    <property type="entry name" value="Tetratricopeptide repeat domain"/>
    <property type="match status" value="1"/>
</dbReference>
<sequence length="272" mass="32155">MKYTYIAILFVLIFTSSCSEYQKVLKDSDIKNKYEMAEKLYNEGDYKRAIRLFEQIVPQYVGKPQGERLIYFYADSYYQTGDYYLAAYQFERFSKSYPRSDKAEEAAFLGAKSQYLTSPRYSLDQTETDKAISKLQVFINTHPESEYMDEANEMAADLRAKKEKKAFEVAKQYNRISDYHASIKSFELFFKEFPGSVYKEDALFYDYLAKYNLAVNSIYSKREERIGEAKVAYQKLISEFSETEYKNRADKMSDDLDQELQEFKQLLDKYSK</sequence>
<dbReference type="PROSITE" id="PS51257">
    <property type="entry name" value="PROKAR_LIPOPROTEIN"/>
    <property type="match status" value="1"/>
</dbReference>
<name>A0ABS9J2G6_9FLAO</name>
<keyword evidence="1" id="KW-0732">Signal</keyword>
<proteinExistence type="predicted"/>
<keyword evidence="4" id="KW-0175">Coiled coil</keyword>
<evidence type="ECO:0000313" key="6">
    <source>
        <dbReference type="EMBL" id="MCF8714617.1"/>
    </source>
</evidence>
<evidence type="ECO:0000256" key="3">
    <source>
        <dbReference type="ARBA" id="ARBA00023237"/>
    </source>
</evidence>
<dbReference type="Pfam" id="PF13525">
    <property type="entry name" value="YfiO"/>
    <property type="match status" value="1"/>
</dbReference>
<dbReference type="Proteomes" id="UP000829517">
    <property type="component" value="Unassembled WGS sequence"/>
</dbReference>
<reference evidence="6 7" key="1">
    <citation type="submission" date="2021-01" db="EMBL/GenBank/DDBJ databases">
        <title>Genome sequencing of Joostella atrarenae M1-2 (= KCTC 23194).</title>
        <authorList>
            <person name="Zakaria M.R."/>
            <person name="Lam M.Q."/>
            <person name="Chong C.S."/>
        </authorList>
    </citation>
    <scope>NUCLEOTIDE SEQUENCE [LARGE SCALE GENOMIC DNA]</scope>
    <source>
        <strain evidence="6 7">M1-2</strain>
    </source>
</reference>
<keyword evidence="7" id="KW-1185">Reference proteome</keyword>
<dbReference type="InterPro" id="IPR039565">
    <property type="entry name" value="BamD-like"/>
</dbReference>
<dbReference type="SUPFAM" id="SSF48452">
    <property type="entry name" value="TPR-like"/>
    <property type="match status" value="1"/>
</dbReference>
<evidence type="ECO:0000313" key="7">
    <source>
        <dbReference type="Proteomes" id="UP000829517"/>
    </source>
</evidence>
<evidence type="ECO:0000256" key="1">
    <source>
        <dbReference type="ARBA" id="ARBA00022729"/>
    </source>
</evidence>